<name>A0A8X6MTF9_NEPPI</name>
<comment type="caution">
    <text evidence="1">The sequence shown here is derived from an EMBL/GenBank/DDBJ whole genome shotgun (WGS) entry which is preliminary data.</text>
</comment>
<dbReference type="AlphaFoldDB" id="A0A8X6MTF9"/>
<gene>
    <name evidence="1" type="ORF">NPIL_372991</name>
</gene>
<protein>
    <submittedName>
        <fullName evidence="1">Uncharacterized protein</fullName>
    </submittedName>
</protein>
<reference evidence="1" key="1">
    <citation type="submission" date="2020-08" db="EMBL/GenBank/DDBJ databases">
        <title>Multicomponent nature underlies the extraordinary mechanical properties of spider dragline silk.</title>
        <authorList>
            <person name="Kono N."/>
            <person name="Nakamura H."/>
            <person name="Mori M."/>
            <person name="Yoshida Y."/>
            <person name="Ohtoshi R."/>
            <person name="Malay A.D."/>
            <person name="Moran D.A.P."/>
            <person name="Tomita M."/>
            <person name="Numata K."/>
            <person name="Arakawa K."/>
        </authorList>
    </citation>
    <scope>NUCLEOTIDE SEQUENCE</scope>
</reference>
<dbReference type="OrthoDB" id="10506497at2759"/>
<organism evidence="1 2">
    <name type="scientific">Nephila pilipes</name>
    <name type="common">Giant wood spider</name>
    <name type="synonym">Nephila maculata</name>
    <dbReference type="NCBI Taxonomy" id="299642"/>
    <lineage>
        <taxon>Eukaryota</taxon>
        <taxon>Metazoa</taxon>
        <taxon>Ecdysozoa</taxon>
        <taxon>Arthropoda</taxon>
        <taxon>Chelicerata</taxon>
        <taxon>Arachnida</taxon>
        <taxon>Araneae</taxon>
        <taxon>Araneomorphae</taxon>
        <taxon>Entelegynae</taxon>
        <taxon>Araneoidea</taxon>
        <taxon>Nephilidae</taxon>
        <taxon>Nephila</taxon>
    </lineage>
</organism>
<accession>A0A8X6MTF9</accession>
<sequence length="126" mass="13580">MSSCNCGLSSNCPIGKVELHNQSGLLNHKSLFSSLVGDIPLIPQLTGFSRLLTKFQCTLGVSFWICATRLATNGYHLLSSDFNHSSVIWESNHAKVSDIGTVSIGRVACNKLARSKAEPSSSRGRD</sequence>
<keyword evidence="2" id="KW-1185">Reference proteome</keyword>
<dbReference type="Proteomes" id="UP000887013">
    <property type="component" value="Unassembled WGS sequence"/>
</dbReference>
<dbReference type="EMBL" id="BMAW01050861">
    <property type="protein sequence ID" value="GFS77331.1"/>
    <property type="molecule type" value="Genomic_DNA"/>
</dbReference>
<evidence type="ECO:0000313" key="2">
    <source>
        <dbReference type="Proteomes" id="UP000887013"/>
    </source>
</evidence>
<proteinExistence type="predicted"/>
<evidence type="ECO:0000313" key="1">
    <source>
        <dbReference type="EMBL" id="GFS77331.1"/>
    </source>
</evidence>